<feature type="transmembrane region" description="Helical" evidence="6">
    <location>
        <begin position="72"/>
        <end position="93"/>
    </location>
</feature>
<evidence type="ECO:0000313" key="7">
    <source>
        <dbReference type="EMBL" id="GFG48570.1"/>
    </source>
</evidence>
<evidence type="ECO:0000256" key="1">
    <source>
        <dbReference type="ARBA" id="ARBA00004651"/>
    </source>
</evidence>
<evidence type="ECO:0000256" key="2">
    <source>
        <dbReference type="ARBA" id="ARBA00022475"/>
    </source>
</evidence>
<keyword evidence="3 6" id="KW-0812">Transmembrane</keyword>
<feature type="transmembrane region" description="Helical" evidence="6">
    <location>
        <begin position="6"/>
        <end position="30"/>
    </location>
</feature>
<proteinExistence type="predicted"/>
<reference evidence="7 8" key="1">
    <citation type="journal article" date="2019" name="Emerg. Microbes Infect.">
        <title>Comprehensive subspecies identification of 175 nontuberculous mycobacteria species based on 7547 genomic profiles.</title>
        <authorList>
            <person name="Matsumoto Y."/>
            <person name="Kinjo T."/>
            <person name="Motooka D."/>
            <person name="Nabeya D."/>
            <person name="Jung N."/>
            <person name="Uechi K."/>
            <person name="Horii T."/>
            <person name="Iida T."/>
            <person name="Fujita J."/>
            <person name="Nakamura S."/>
        </authorList>
    </citation>
    <scope>NUCLEOTIDE SEQUENCE [LARGE SCALE GENOMIC DNA]</scope>
    <source>
        <strain evidence="7 8">JCM 6377</strain>
    </source>
</reference>
<dbReference type="GO" id="GO:0005886">
    <property type="term" value="C:plasma membrane"/>
    <property type="evidence" value="ECO:0007669"/>
    <property type="project" value="UniProtKB-SubCell"/>
</dbReference>
<name>A0A7I9VTD7_MYCAG</name>
<organism evidence="7 8">
    <name type="scientific">Mycolicibacterium agri</name>
    <name type="common">Mycobacterium agri</name>
    <dbReference type="NCBI Taxonomy" id="36811"/>
    <lineage>
        <taxon>Bacteria</taxon>
        <taxon>Bacillati</taxon>
        <taxon>Actinomycetota</taxon>
        <taxon>Actinomycetes</taxon>
        <taxon>Mycobacteriales</taxon>
        <taxon>Mycobacteriaceae</taxon>
        <taxon>Mycolicibacterium</taxon>
    </lineage>
</organism>
<keyword evidence="5 6" id="KW-0472">Membrane</keyword>
<dbReference type="AlphaFoldDB" id="A0A7I9VTD7"/>
<dbReference type="EMBL" id="BLKS01000001">
    <property type="protein sequence ID" value="GFG48570.1"/>
    <property type="molecule type" value="Genomic_DNA"/>
</dbReference>
<dbReference type="PANTHER" id="PTHR30086:SF20">
    <property type="entry name" value="ARGININE EXPORTER PROTEIN ARGO-RELATED"/>
    <property type="match status" value="1"/>
</dbReference>
<accession>A0A7I9VTD7</accession>
<dbReference type="InterPro" id="IPR001123">
    <property type="entry name" value="LeuE-type"/>
</dbReference>
<evidence type="ECO:0000256" key="5">
    <source>
        <dbReference type="ARBA" id="ARBA00023136"/>
    </source>
</evidence>
<evidence type="ECO:0000256" key="4">
    <source>
        <dbReference type="ARBA" id="ARBA00022989"/>
    </source>
</evidence>
<gene>
    <name evidence="7" type="ORF">MAGR_00110</name>
</gene>
<dbReference type="Proteomes" id="UP000465302">
    <property type="component" value="Unassembled WGS sequence"/>
</dbReference>
<keyword evidence="4 6" id="KW-1133">Transmembrane helix</keyword>
<sequence length="215" mass="22778">MLISTAAAVGMTVTALGMVLTPGPNMMYLVSRSISQGRIAGLISLAGTGVGFVVYMTLANLGLAVVFVAVPWLFIGFKAAGAAYLGYLAWQALKPGGRGLFETHKLERDSWVKLFRMGLLTNLLNPKAAIMYLALIPQFIDPHRGHAAIQGFLLGGMQIAVSLTVNALIVLAAGAIAGFIKHRPTWAAWQRRITGTLLGAVAVLLAREVPAKARV</sequence>
<protein>
    <submittedName>
        <fullName evidence="7">Lysine transporter LysE</fullName>
    </submittedName>
</protein>
<evidence type="ECO:0000313" key="8">
    <source>
        <dbReference type="Proteomes" id="UP000465302"/>
    </source>
</evidence>
<keyword evidence="2" id="KW-1003">Cell membrane</keyword>
<feature type="transmembrane region" description="Helical" evidence="6">
    <location>
        <begin position="42"/>
        <end position="66"/>
    </location>
</feature>
<dbReference type="GO" id="GO:0015171">
    <property type="term" value="F:amino acid transmembrane transporter activity"/>
    <property type="evidence" value="ECO:0007669"/>
    <property type="project" value="TreeGrafter"/>
</dbReference>
<comment type="caution">
    <text evidence="7">The sequence shown here is derived from an EMBL/GenBank/DDBJ whole genome shotgun (WGS) entry which is preliminary data.</text>
</comment>
<dbReference type="PIRSF" id="PIRSF006324">
    <property type="entry name" value="LeuE"/>
    <property type="match status" value="1"/>
</dbReference>
<feature type="transmembrane region" description="Helical" evidence="6">
    <location>
        <begin position="152"/>
        <end position="180"/>
    </location>
</feature>
<dbReference type="PANTHER" id="PTHR30086">
    <property type="entry name" value="ARGININE EXPORTER PROTEIN ARGO"/>
    <property type="match status" value="1"/>
</dbReference>
<dbReference type="Pfam" id="PF01810">
    <property type="entry name" value="LysE"/>
    <property type="match status" value="1"/>
</dbReference>
<evidence type="ECO:0000256" key="3">
    <source>
        <dbReference type="ARBA" id="ARBA00022692"/>
    </source>
</evidence>
<comment type="subcellular location">
    <subcellularLocation>
        <location evidence="1">Cell membrane</location>
        <topology evidence="1">Multi-pass membrane protein</topology>
    </subcellularLocation>
</comment>
<evidence type="ECO:0000256" key="6">
    <source>
        <dbReference type="SAM" id="Phobius"/>
    </source>
</evidence>